<reference evidence="1 2" key="1">
    <citation type="journal article" date="2013" name="Curr. Biol.">
        <title>The Genome of the Foraminiferan Reticulomyxa filosa.</title>
        <authorList>
            <person name="Glockner G."/>
            <person name="Hulsmann N."/>
            <person name="Schleicher M."/>
            <person name="Noegel A.A."/>
            <person name="Eichinger L."/>
            <person name="Gallinger C."/>
            <person name="Pawlowski J."/>
            <person name="Sierra R."/>
            <person name="Euteneuer U."/>
            <person name="Pillet L."/>
            <person name="Moustafa A."/>
            <person name="Platzer M."/>
            <person name="Groth M."/>
            <person name="Szafranski K."/>
            <person name="Schliwa M."/>
        </authorList>
    </citation>
    <scope>NUCLEOTIDE SEQUENCE [LARGE SCALE GENOMIC DNA]</scope>
</reference>
<dbReference type="AlphaFoldDB" id="X6P0E6"/>
<evidence type="ECO:0000313" key="1">
    <source>
        <dbReference type="EMBL" id="ETO31549.1"/>
    </source>
</evidence>
<protein>
    <submittedName>
        <fullName evidence="1">Uncharacterized protein</fullName>
    </submittedName>
</protein>
<keyword evidence="2" id="KW-1185">Reference proteome</keyword>
<dbReference type="EMBL" id="ASPP01004852">
    <property type="protein sequence ID" value="ETO31549.1"/>
    <property type="molecule type" value="Genomic_DNA"/>
</dbReference>
<proteinExistence type="predicted"/>
<accession>X6P0E6</accession>
<dbReference type="Proteomes" id="UP000023152">
    <property type="component" value="Unassembled WGS sequence"/>
</dbReference>
<sequence length="486" mass="56163">MFSNELSTSDSNPSALFDALTDLHKLVNNDNTSIFSYMGRVGQTELDTNSFEKSLLEDPSLTFLRKRRRLNVDKVGGKLDKGLDPIRHSCEQPLLLTEQTKSEGGTGEDNETKKWMFIHTNVLFSNYDAILNQLWIATVKHYMCKKGEKDQDKMIKDIGLYFEGIHSISLYLEEDICDKIISEFLCNRMNTLSDLKRNEIKSELLNLKDELFKQSFAFELKLHNQMRLFLKTLKQSNMRWNVAFIHKDSRSTLNTILTEFGLNGLSLHCICSPNITCFEFPYRQLYKQALTRTFCGGPCNECLESKICPILIDLQSTNTHKCFICGAYFRVSNDPDFMGPETTKEQVIRNFYHLFDEIWMAHLIHLLFLLKRNALPLECIAKLDNQFLQSSLYYCQCCVIDNKHKVTIHPKSGLLTIKRGMCFLKNDKVRFMKKNGVVVNGTIQSLFVKTIDDSEEVVLLRVAPTEKNSSNSFELKRVFQLYKLLC</sequence>
<evidence type="ECO:0000313" key="2">
    <source>
        <dbReference type="Proteomes" id="UP000023152"/>
    </source>
</evidence>
<comment type="caution">
    <text evidence="1">The sequence shown here is derived from an EMBL/GenBank/DDBJ whole genome shotgun (WGS) entry which is preliminary data.</text>
</comment>
<gene>
    <name evidence="1" type="ORF">RFI_05568</name>
</gene>
<organism evidence="1 2">
    <name type="scientific">Reticulomyxa filosa</name>
    <dbReference type="NCBI Taxonomy" id="46433"/>
    <lineage>
        <taxon>Eukaryota</taxon>
        <taxon>Sar</taxon>
        <taxon>Rhizaria</taxon>
        <taxon>Retaria</taxon>
        <taxon>Foraminifera</taxon>
        <taxon>Monothalamids</taxon>
        <taxon>Reticulomyxidae</taxon>
        <taxon>Reticulomyxa</taxon>
    </lineage>
</organism>
<name>X6P0E6_RETFI</name>